<name>A0ABD0LVH3_9CAEN</name>
<gene>
    <name evidence="2" type="ORF">BaRGS_00005896</name>
</gene>
<dbReference type="SUPFAM" id="SSF48726">
    <property type="entry name" value="Immunoglobulin"/>
    <property type="match status" value="1"/>
</dbReference>
<proteinExistence type="predicted"/>
<dbReference type="InterPro" id="IPR036179">
    <property type="entry name" value="Ig-like_dom_sf"/>
</dbReference>
<accession>A0ABD0LVH3</accession>
<dbReference type="AlphaFoldDB" id="A0ABD0LVH3"/>
<dbReference type="InterPro" id="IPR007110">
    <property type="entry name" value="Ig-like_dom"/>
</dbReference>
<sequence>MSSATPLRQMLVRMRTSVTVRGLPTSPHISSTCPESYTTDAEAARCTCMTSDLGSPTGTLAWFDPDGNSILSRKTLTLTLPFSYVTSGYNGRPFHCVVLHHTGNSNVSYTPKIAGCDL</sequence>
<dbReference type="EMBL" id="JACVVK020000023">
    <property type="protein sequence ID" value="KAK7502947.1"/>
    <property type="molecule type" value="Genomic_DNA"/>
</dbReference>
<protein>
    <recommendedName>
        <fullName evidence="1">Ig-like domain-containing protein</fullName>
    </recommendedName>
</protein>
<evidence type="ECO:0000313" key="3">
    <source>
        <dbReference type="Proteomes" id="UP001519460"/>
    </source>
</evidence>
<dbReference type="PROSITE" id="PS50835">
    <property type="entry name" value="IG_LIKE"/>
    <property type="match status" value="1"/>
</dbReference>
<organism evidence="2 3">
    <name type="scientific">Batillaria attramentaria</name>
    <dbReference type="NCBI Taxonomy" id="370345"/>
    <lineage>
        <taxon>Eukaryota</taxon>
        <taxon>Metazoa</taxon>
        <taxon>Spiralia</taxon>
        <taxon>Lophotrochozoa</taxon>
        <taxon>Mollusca</taxon>
        <taxon>Gastropoda</taxon>
        <taxon>Caenogastropoda</taxon>
        <taxon>Sorbeoconcha</taxon>
        <taxon>Cerithioidea</taxon>
        <taxon>Batillariidae</taxon>
        <taxon>Batillaria</taxon>
    </lineage>
</organism>
<comment type="caution">
    <text evidence="2">The sequence shown here is derived from an EMBL/GenBank/DDBJ whole genome shotgun (WGS) entry which is preliminary data.</text>
</comment>
<reference evidence="2 3" key="1">
    <citation type="journal article" date="2023" name="Sci. Data">
        <title>Genome assembly of the Korean intertidal mud-creeper Batillaria attramentaria.</title>
        <authorList>
            <person name="Patra A.K."/>
            <person name="Ho P.T."/>
            <person name="Jun S."/>
            <person name="Lee S.J."/>
            <person name="Kim Y."/>
            <person name="Won Y.J."/>
        </authorList>
    </citation>
    <scope>NUCLEOTIDE SEQUENCE [LARGE SCALE GENOMIC DNA]</scope>
    <source>
        <strain evidence="2">Wonlab-2016</strain>
    </source>
</reference>
<evidence type="ECO:0000313" key="2">
    <source>
        <dbReference type="EMBL" id="KAK7502947.1"/>
    </source>
</evidence>
<dbReference type="Proteomes" id="UP001519460">
    <property type="component" value="Unassembled WGS sequence"/>
</dbReference>
<feature type="domain" description="Ig-like" evidence="1">
    <location>
        <begin position="27"/>
        <end position="114"/>
    </location>
</feature>
<evidence type="ECO:0000259" key="1">
    <source>
        <dbReference type="PROSITE" id="PS50835"/>
    </source>
</evidence>
<keyword evidence="3" id="KW-1185">Reference proteome</keyword>